<evidence type="ECO:0000313" key="2">
    <source>
        <dbReference type="Proteomes" id="UP000184314"/>
    </source>
</evidence>
<evidence type="ECO:0000313" key="1">
    <source>
        <dbReference type="EMBL" id="SHK65560.1"/>
    </source>
</evidence>
<accession>A0A1M6U8T7</accession>
<name>A0A1M6U8T7_9FLAO</name>
<dbReference type="AlphaFoldDB" id="A0A1M6U8T7"/>
<dbReference type="Proteomes" id="UP000184314">
    <property type="component" value="Unassembled WGS sequence"/>
</dbReference>
<dbReference type="EMBL" id="FQZX01000003">
    <property type="protein sequence ID" value="SHK65560.1"/>
    <property type="molecule type" value="Genomic_DNA"/>
</dbReference>
<gene>
    <name evidence="1" type="ORF">SAMN04488007_3537</name>
</gene>
<proteinExistence type="predicted"/>
<reference evidence="2" key="1">
    <citation type="submission" date="2016-11" db="EMBL/GenBank/DDBJ databases">
        <authorList>
            <person name="Varghese N."/>
            <person name="Submissions S."/>
        </authorList>
    </citation>
    <scope>NUCLEOTIDE SEQUENCE [LARGE SCALE GENOMIC DNA]</scope>
    <source>
        <strain evidence="2">DSM 16478</strain>
    </source>
</reference>
<organism evidence="1 2">
    <name type="scientific">Maribacter aquivivus</name>
    <dbReference type="NCBI Taxonomy" id="228958"/>
    <lineage>
        <taxon>Bacteria</taxon>
        <taxon>Pseudomonadati</taxon>
        <taxon>Bacteroidota</taxon>
        <taxon>Flavobacteriia</taxon>
        <taxon>Flavobacteriales</taxon>
        <taxon>Flavobacteriaceae</taxon>
        <taxon>Maribacter</taxon>
    </lineage>
</organism>
<dbReference type="RefSeq" id="WP_170861981.1">
    <property type="nucleotide sequence ID" value="NZ_FQZX01000003.1"/>
</dbReference>
<keyword evidence="2" id="KW-1185">Reference proteome</keyword>
<protein>
    <submittedName>
        <fullName evidence="1">Uncharacterized protein</fullName>
    </submittedName>
</protein>
<sequence>MLTLFNRSLRLEKTPRNDGFDTIRLYERSEVICLLVAKNSHAAIIQQIASS</sequence>